<dbReference type="EMBL" id="CP028519">
    <property type="protein sequence ID" value="AVY93213.1"/>
    <property type="molecule type" value="Genomic_DNA"/>
</dbReference>
<keyword evidence="4" id="KW-1185">Reference proteome</keyword>
<gene>
    <name evidence="3" type="ORF">DAI18_03535</name>
</gene>
<dbReference type="AlphaFoldDB" id="A0A2S0P7D2"/>
<reference evidence="3 4" key="1">
    <citation type="submission" date="2018-04" db="EMBL/GenBank/DDBJ databases">
        <title>Denitrifier Microvirgula.</title>
        <authorList>
            <person name="Anderson E."/>
            <person name="Jang J."/>
            <person name="Ishii S."/>
        </authorList>
    </citation>
    <scope>NUCLEOTIDE SEQUENCE [LARGE SCALE GENOMIC DNA]</scope>
    <source>
        <strain evidence="3 4">BE2.4</strain>
    </source>
</reference>
<organism evidence="3 4">
    <name type="scientific">Microvirgula aerodenitrificans</name>
    <dbReference type="NCBI Taxonomy" id="57480"/>
    <lineage>
        <taxon>Bacteria</taxon>
        <taxon>Pseudomonadati</taxon>
        <taxon>Pseudomonadota</taxon>
        <taxon>Betaproteobacteria</taxon>
        <taxon>Neisseriales</taxon>
        <taxon>Aquaspirillaceae</taxon>
        <taxon>Microvirgula</taxon>
    </lineage>
</organism>
<dbReference type="Pfam" id="PF09832">
    <property type="entry name" value="DUF2059"/>
    <property type="match status" value="1"/>
</dbReference>
<feature type="domain" description="DUF2059" evidence="2">
    <location>
        <begin position="102"/>
        <end position="160"/>
    </location>
</feature>
<evidence type="ECO:0000259" key="2">
    <source>
        <dbReference type="Pfam" id="PF09832"/>
    </source>
</evidence>
<sequence>MRGPQSKSHYAMRRLLAIVLFATCLIRPALAATPSVESIDTLLDVTGARQLAVQMSDQAGQVLENINQELITEMQLDADQQKALRLYASKSLETIRTELSWEALRPGYVKLYQEVFTQDEIDQLIAFYRTPTGKMLTTKMPEVSKRTTAQIQERMSVIVPRLQAALAESVKQMQEDKAARKH</sequence>
<proteinExistence type="predicted"/>
<dbReference type="KEGG" id="maer:DAI18_03535"/>
<dbReference type="Proteomes" id="UP000244173">
    <property type="component" value="Chromosome"/>
</dbReference>
<keyword evidence="1" id="KW-0732">Signal</keyword>
<evidence type="ECO:0000313" key="3">
    <source>
        <dbReference type="EMBL" id="AVY93213.1"/>
    </source>
</evidence>
<dbReference type="InterPro" id="IPR018637">
    <property type="entry name" value="DUF2059"/>
</dbReference>
<feature type="chain" id="PRO_5015483799" description="DUF2059 domain-containing protein" evidence="1">
    <location>
        <begin position="32"/>
        <end position="182"/>
    </location>
</feature>
<dbReference type="STRING" id="1122240.GCA_000620105_00449"/>
<protein>
    <recommendedName>
        <fullName evidence="2">DUF2059 domain-containing protein</fullName>
    </recommendedName>
</protein>
<feature type="signal peptide" evidence="1">
    <location>
        <begin position="1"/>
        <end position="31"/>
    </location>
</feature>
<name>A0A2S0P7D2_9NEIS</name>
<evidence type="ECO:0000313" key="4">
    <source>
        <dbReference type="Proteomes" id="UP000244173"/>
    </source>
</evidence>
<evidence type="ECO:0000256" key="1">
    <source>
        <dbReference type="SAM" id="SignalP"/>
    </source>
</evidence>
<accession>A0A2S0P7D2</accession>